<accession>A0A815L3I0</accession>
<name>A0A815L3I0_9BILA</name>
<comment type="caution">
    <text evidence="1">The sequence shown here is derived from an EMBL/GenBank/DDBJ whole genome shotgun (WGS) entry which is preliminary data.</text>
</comment>
<dbReference type="EMBL" id="CAJNOO010005113">
    <property type="protein sequence ID" value="CAF1404675.1"/>
    <property type="molecule type" value="Genomic_DNA"/>
</dbReference>
<sequence>MAWRNRLLRSYVALGGGLNTASLISPVA</sequence>
<dbReference type="Proteomes" id="UP000663882">
    <property type="component" value="Unassembled WGS sequence"/>
</dbReference>
<evidence type="ECO:0000313" key="1">
    <source>
        <dbReference type="EMBL" id="CAF1404675.1"/>
    </source>
</evidence>
<reference evidence="1" key="1">
    <citation type="submission" date="2021-02" db="EMBL/GenBank/DDBJ databases">
        <authorList>
            <person name="Nowell W R."/>
        </authorList>
    </citation>
    <scope>NUCLEOTIDE SEQUENCE</scope>
</reference>
<gene>
    <name evidence="1" type="ORF">RFH988_LOCUS34993</name>
</gene>
<protein>
    <submittedName>
        <fullName evidence="1">Uncharacterized protein</fullName>
    </submittedName>
</protein>
<organism evidence="1 2">
    <name type="scientific">Rotaria sordida</name>
    <dbReference type="NCBI Taxonomy" id="392033"/>
    <lineage>
        <taxon>Eukaryota</taxon>
        <taxon>Metazoa</taxon>
        <taxon>Spiralia</taxon>
        <taxon>Gnathifera</taxon>
        <taxon>Rotifera</taxon>
        <taxon>Eurotatoria</taxon>
        <taxon>Bdelloidea</taxon>
        <taxon>Philodinida</taxon>
        <taxon>Philodinidae</taxon>
        <taxon>Rotaria</taxon>
    </lineage>
</organism>
<evidence type="ECO:0000313" key="2">
    <source>
        <dbReference type="Proteomes" id="UP000663882"/>
    </source>
</evidence>
<proteinExistence type="predicted"/>
<feature type="non-terminal residue" evidence="1">
    <location>
        <position position="28"/>
    </location>
</feature>
<dbReference type="AlphaFoldDB" id="A0A815L3I0"/>